<feature type="transmembrane region" description="Helical" evidence="5">
    <location>
        <begin position="7"/>
        <end position="29"/>
    </location>
</feature>
<gene>
    <name evidence="5" type="primary">nuoH</name>
    <name evidence="7" type="ORF">SAMN00017405_0108</name>
</gene>
<comment type="subunit">
    <text evidence="5">NDH-1 is composed of 14 different subunits. Subunits NuoA, H, J, K, L, M, N constitute the membrane sector of the complex.</text>
</comment>
<evidence type="ECO:0000256" key="2">
    <source>
        <dbReference type="ARBA" id="ARBA00022692"/>
    </source>
</evidence>
<dbReference type="RefSeq" id="WP_242941974.1">
    <property type="nucleotide sequence ID" value="NZ_FWWT01000022.1"/>
</dbReference>
<evidence type="ECO:0000313" key="8">
    <source>
        <dbReference type="Proteomes" id="UP000192731"/>
    </source>
</evidence>
<keyword evidence="4 5" id="KW-0472">Membrane</keyword>
<keyword evidence="5 6" id="KW-0520">NAD</keyword>
<evidence type="ECO:0000256" key="3">
    <source>
        <dbReference type="ARBA" id="ARBA00022989"/>
    </source>
</evidence>
<dbReference type="PANTHER" id="PTHR11432:SF3">
    <property type="entry name" value="NADH-UBIQUINONE OXIDOREDUCTASE CHAIN 1"/>
    <property type="match status" value="1"/>
</dbReference>
<feature type="transmembrane region" description="Helical" evidence="5">
    <location>
        <begin position="35"/>
        <end position="55"/>
    </location>
</feature>
<comment type="function">
    <text evidence="5">NDH-1 shuttles electrons from NADH, via FMN and iron-sulfur (Fe-S) centers, to quinones in the respiratory chain. The immediate electron acceptor for the enzyme in this species is believed to be ubiquinone. Couples the redox reaction to proton translocation (for every two electrons transferred, four hydrogen ions are translocated across the cytoplasmic membrane), and thus conserves the redox energy in a proton gradient. This subunit may bind ubiquinone.</text>
</comment>
<dbReference type="Pfam" id="PF00146">
    <property type="entry name" value="NADHdh"/>
    <property type="match status" value="1"/>
</dbReference>
<name>A0A1W1VKM1_DESTI</name>
<keyword evidence="5" id="KW-0830">Ubiquinone</keyword>
<dbReference type="GO" id="GO:0048038">
    <property type="term" value="F:quinone binding"/>
    <property type="evidence" value="ECO:0007669"/>
    <property type="project" value="UniProtKB-KW"/>
</dbReference>
<keyword evidence="3 5" id="KW-1133">Transmembrane helix</keyword>
<keyword evidence="5" id="KW-1003">Cell membrane</keyword>
<feature type="transmembrane region" description="Helical" evidence="5">
    <location>
        <begin position="136"/>
        <end position="155"/>
    </location>
</feature>
<comment type="subcellular location">
    <subcellularLocation>
        <location evidence="5 6">Cell membrane</location>
        <topology evidence="5 6">Multi-pass membrane protein</topology>
    </subcellularLocation>
    <subcellularLocation>
        <location evidence="1">Membrane</location>
        <topology evidence="1">Multi-pass membrane protein</topology>
    </subcellularLocation>
</comment>
<dbReference type="InterPro" id="IPR001694">
    <property type="entry name" value="NADH_UbQ_OxRdtase_su1/FPO"/>
</dbReference>
<evidence type="ECO:0000313" key="7">
    <source>
        <dbReference type="EMBL" id="SMB93907.1"/>
    </source>
</evidence>
<keyword evidence="5" id="KW-0874">Quinone</keyword>
<comment type="catalytic activity">
    <reaction evidence="5">
        <text>a quinone + NADH + 5 H(+)(in) = a quinol + NAD(+) + 4 H(+)(out)</text>
        <dbReference type="Rhea" id="RHEA:57888"/>
        <dbReference type="ChEBI" id="CHEBI:15378"/>
        <dbReference type="ChEBI" id="CHEBI:24646"/>
        <dbReference type="ChEBI" id="CHEBI:57540"/>
        <dbReference type="ChEBI" id="CHEBI:57945"/>
        <dbReference type="ChEBI" id="CHEBI:132124"/>
    </reaction>
</comment>
<dbReference type="Proteomes" id="UP000192731">
    <property type="component" value="Unassembled WGS sequence"/>
</dbReference>
<dbReference type="GO" id="GO:0003954">
    <property type="term" value="F:NADH dehydrogenase activity"/>
    <property type="evidence" value="ECO:0007669"/>
    <property type="project" value="TreeGrafter"/>
</dbReference>
<evidence type="ECO:0000256" key="6">
    <source>
        <dbReference type="RuleBase" id="RU000471"/>
    </source>
</evidence>
<protein>
    <recommendedName>
        <fullName evidence="5">NADH-quinone oxidoreductase subunit H</fullName>
        <ecNumber evidence="5">7.1.1.-</ecNumber>
    </recommendedName>
    <alternativeName>
        <fullName evidence="5">NADH dehydrogenase I subunit H</fullName>
    </alternativeName>
    <alternativeName>
        <fullName evidence="5">NDH-1 subunit H</fullName>
    </alternativeName>
</protein>
<keyword evidence="2 5" id="KW-0812">Transmembrane</keyword>
<dbReference type="NCBIfam" id="NF004741">
    <property type="entry name" value="PRK06076.1-2"/>
    <property type="match status" value="1"/>
</dbReference>
<accession>A0A1W1VKM1</accession>
<comment type="similarity">
    <text evidence="5 6">Belongs to the complex I subunit 1 family.</text>
</comment>
<dbReference type="GO" id="GO:0009060">
    <property type="term" value="P:aerobic respiration"/>
    <property type="evidence" value="ECO:0007669"/>
    <property type="project" value="TreeGrafter"/>
</dbReference>
<organism evidence="7 8">
    <name type="scientific">Desulfonispora thiosulfatigenes DSM 11270</name>
    <dbReference type="NCBI Taxonomy" id="656914"/>
    <lineage>
        <taxon>Bacteria</taxon>
        <taxon>Bacillati</taxon>
        <taxon>Bacillota</taxon>
        <taxon>Clostridia</taxon>
        <taxon>Eubacteriales</taxon>
        <taxon>Peptococcaceae</taxon>
        <taxon>Desulfonispora</taxon>
    </lineage>
</organism>
<dbReference type="HAMAP" id="MF_01350">
    <property type="entry name" value="NDH1_NuoH"/>
    <property type="match status" value="1"/>
</dbReference>
<dbReference type="InterPro" id="IPR018086">
    <property type="entry name" value="NADH_UbQ_OxRdtase_su1_CS"/>
</dbReference>
<evidence type="ECO:0000256" key="5">
    <source>
        <dbReference type="HAMAP-Rule" id="MF_01350"/>
    </source>
</evidence>
<keyword evidence="5" id="KW-1278">Translocase</keyword>
<reference evidence="7 8" key="1">
    <citation type="submission" date="2017-04" db="EMBL/GenBank/DDBJ databases">
        <authorList>
            <person name="Afonso C.L."/>
            <person name="Miller P.J."/>
            <person name="Scott M.A."/>
            <person name="Spackman E."/>
            <person name="Goraichik I."/>
            <person name="Dimitrov K.M."/>
            <person name="Suarez D.L."/>
            <person name="Swayne D.E."/>
        </authorList>
    </citation>
    <scope>NUCLEOTIDE SEQUENCE [LARGE SCALE GENOMIC DNA]</scope>
    <source>
        <strain evidence="7 8">DSM 11270</strain>
    </source>
</reference>
<feature type="transmembrane region" description="Helical" evidence="5">
    <location>
        <begin position="254"/>
        <end position="276"/>
    </location>
</feature>
<dbReference type="GO" id="GO:0005886">
    <property type="term" value="C:plasma membrane"/>
    <property type="evidence" value="ECO:0007669"/>
    <property type="project" value="UniProtKB-SubCell"/>
</dbReference>
<sequence length="348" mass="38645">MDFFNNIFVILAQGIRGSLATLGFAPNWIEISMGIVYTGVIIGICTVVALFYTVWERKLAGYIQYRPGPNRLGPNGWFQGIADAIKLLTKEDVVPCNADKAIHLLAPILIFVPTILALGVIPFGENMAALDLNLGLFYLIAVTSLTVIPIFMAGWGSNNKYSLLGAMRAVAQMVSYEIPLVFSLLGVIIITGTLQISEIVEAQSSIWFVFLQPLGFIIYIIAATAETNRAPFDLPEGETELTAGYHTEYSGMKFALFFLAEYCNLFVASSLAVLVFLGGWHGPILPGWIWFIIKTFLMMSFFIWIRWTFPRIRIDHLMNLGWKILVPLSLLNIFLTGIGMYIYLGMGG</sequence>
<dbReference type="AlphaFoldDB" id="A0A1W1VKM1"/>
<feature type="transmembrane region" description="Helical" evidence="5">
    <location>
        <begin position="176"/>
        <end position="194"/>
    </location>
</feature>
<dbReference type="EC" id="7.1.1.-" evidence="5"/>
<evidence type="ECO:0000256" key="1">
    <source>
        <dbReference type="ARBA" id="ARBA00004141"/>
    </source>
</evidence>
<feature type="transmembrane region" description="Helical" evidence="5">
    <location>
        <begin position="288"/>
        <end position="309"/>
    </location>
</feature>
<dbReference type="STRING" id="656914.SAMN00017405_0108"/>
<dbReference type="PROSITE" id="PS00668">
    <property type="entry name" value="COMPLEX1_ND1_2"/>
    <property type="match status" value="1"/>
</dbReference>
<proteinExistence type="inferred from homology"/>
<dbReference type="PANTHER" id="PTHR11432">
    <property type="entry name" value="NADH DEHYDROGENASE SUBUNIT 1"/>
    <property type="match status" value="1"/>
</dbReference>
<evidence type="ECO:0000256" key="4">
    <source>
        <dbReference type="ARBA" id="ARBA00023136"/>
    </source>
</evidence>
<dbReference type="EMBL" id="FWWT01000022">
    <property type="protein sequence ID" value="SMB93907.1"/>
    <property type="molecule type" value="Genomic_DNA"/>
</dbReference>
<feature type="transmembrane region" description="Helical" evidence="5">
    <location>
        <begin position="321"/>
        <end position="344"/>
    </location>
</feature>
<feature type="transmembrane region" description="Helical" evidence="5">
    <location>
        <begin position="206"/>
        <end position="225"/>
    </location>
</feature>
<dbReference type="GO" id="GO:0016655">
    <property type="term" value="F:oxidoreductase activity, acting on NAD(P)H, quinone or similar compound as acceptor"/>
    <property type="evidence" value="ECO:0007669"/>
    <property type="project" value="UniProtKB-UniRule"/>
</dbReference>
<feature type="transmembrane region" description="Helical" evidence="5">
    <location>
        <begin position="104"/>
        <end position="124"/>
    </location>
</feature>
<keyword evidence="8" id="KW-1185">Reference proteome</keyword>